<dbReference type="EC" id="2.3.1.234" evidence="1"/>
<evidence type="ECO:0000259" key="7">
    <source>
        <dbReference type="Pfam" id="PF00814"/>
    </source>
</evidence>
<evidence type="ECO:0000256" key="6">
    <source>
        <dbReference type="ARBA" id="ARBA00048117"/>
    </source>
</evidence>
<dbReference type="PANTHER" id="PTHR11735:SF6">
    <property type="entry name" value="TRNA N6-ADENOSINE THREONYLCARBAMOYLTRANSFERASE, MITOCHONDRIAL"/>
    <property type="match status" value="1"/>
</dbReference>
<dbReference type="Gene3D" id="3.30.420.40">
    <property type="match status" value="1"/>
</dbReference>
<dbReference type="InterPro" id="IPR043129">
    <property type="entry name" value="ATPase_NBD"/>
</dbReference>
<dbReference type="EMBL" id="CASHTH010001241">
    <property type="protein sequence ID" value="CAI8013127.1"/>
    <property type="molecule type" value="Genomic_DNA"/>
</dbReference>
<evidence type="ECO:0000256" key="4">
    <source>
        <dbReference type="ARBA" id="ARBA00022723"/>
    </source>
</evidence>
<dbReference type="InterPro" id="IPR000905">
    <property type="entry name" value="Gcp-like_dom"/>
</dbReference>
<dbReference type="GO" id="GO:0046872">
    <property type="term" value="F:metal ion binding"/>
    <property type="evidence" value="ECO:0007669"/>
    <property type="project" value="UniProtKB-KW"/>
</dbReference>
<comment type="caution">
    <text evidence="8">The sequence shown here is derived from an EMBL/GenBank/DDBJ whole genome shotgun (WGS) entry which is preliminary data.</text>
</comment>
<evidence type="ECO:0000313" key="9">
    <source>
        <dbReference type="Proteomes" id="UP001174909"/>
    </source>
</evidence>
<dbReference type="GO" id="GO:0006400">
    <property type="term" value="P:tRNA modification"/>
    <property type="evidence" value="ECO:0007669"/>
    <property type="project" value="UniProtKB-ARBA"/>
</dbReference>
<name>A0AA35RN64_GEOBA</name>
<dbReference type="Pfam" id="PF00814">
    <property type="entry name" value="TsaD"/>
    <property type="match status" value="1"/>
</dbReference>
<protein>
    <recommendedName>
        <fullName evidence="1">N(6)-L-threonylcarbamoyladenine synthase</fullName>
        <ecNumber evidence="1">2.3.1.234</ecNumber>
    </recommendedName>
</protein>
<feature type="domain" description="Gcp-like" evidence="7">
    <location>
        <begin position="10"/>
        <end position="97"/>
    </location>
</feature>
<dbReference type="InterPro" id="IPR017861">
    <property type="entry name" value="KAE1/TsaD"/>
</dbReference>
<dbReference type="GO" id="GO:0005739">
    <property type="term" value="C:mitochondrion"/>
    <property type="evidence" value="ECO:0007669"/>
    <property type="project" value="TreeGrafter"/>
</dbReference>
<keyword evidence="2" id="KW-0808">Transferase</keyword>
<dbReference type="PANTHER" id="PTHR11735">
    <property type="entry name" value="TRNA N6-ADENOSINE THREONYLCARBAMOYLTRANSFERASE"/>
    <property type="match status" value="1"/>
</dbReference>
<comment type="catalytic activity">
    <reaction evidence="6">
        <text>L-threonylcarbamoyladenylate + adenosine(37) in tRNA = N(6)-L-threonylcarbamoyladenosine(37) in tRNA + AMP + H(+)</text>
        <dbReference type="Rhea" id="RHEA:37059"/>
        <dbReference type="Rhea" id="RHEA-COMP:10162"/>
        <dbReference type="Rhea" id="RHEA-COMP:10163"/>
        <dbReference type="ChEBI" id="CHEBI:15378"/>
        <dbReference type="ChEBI" id="CHEBI:73682"/>
        <dbReference type="ChEBI" id="CHEBI:74411"/>
        <dbReference type="ChEBI" id="CHEBI:74418"/>
        <dbReference type="ChEBI" id="CHEBI:456215"/>
        <dbReference type="EC" id="2.3.1.234"/>
    </reaction>
</comment>
<keyword evidence="4" id="KW-0479">Metal-binding</keyword>
<dbReference type="SUPFAM" id="SSF53067">
    <property type="entry name" value="Actin-like ATPase domain"/>
    <property type="match status" value="1"/>
</dbReference>
<keyword evidence="5" id="KW-0012">Acyltransferase</keyword>
<dbReference type="GO" id="GO:0070525">
    <property type="term" value="P:tRNA threonylcarbamoyladenosine metabolic process"/>
    <property type="evidence" value="ECO:0007669"/>
    <property type="project" value="UniProtKB-ARBA"/>
</dbReference>
<dbReference type="GO" id="GO:0061711">
    <property type="term" value="F:tRNA N(6)-L-threonylcarbamoyladenine synthase activity"/>
    <property type="evidence" value="ECO:0007669"/>
    <property type="project" value="UniProtKB-EC"/>
</dbReference>
<keyword evidence="9" id="KW-1185">Reference proteome</keyword>
<dbReference type="PRINTS" id="PR00789">
    <property type="entry name" value="OSIALOPTASE"/>
</dbReference>
<proteinExistence type="predicted"/>
<dbReference type="PROSITE" id="PS01016">
    <property type="entry name" value="GLYCOPROTEASE"/>
    <property type="match status" value="1"/>
</dbReference>
<accession>A0AA35RN64</accession>
<organism evidence="8 9">
    <name type="scientific">Geodia barretti</name>
    <name type="common">Barrett's horny sponge</name>
    <dbReference type="NCBI Taxonomy" id="519541"/>
    <lineage>
        <taxon>Eukaryota</taxon>
        <taxon>Metazoa</taxon>
        <taxon>Porifera</taxon>
        <taxon>Demospongiae</taxon>
        <taxon>Heteroscleromorpha</taxon>
        <taxon>Tetractinellida</taxon>
        <taxon>Astrophorina</taxon>
        <taxon>Geodiidae</taxon>
        <taxon>Geodia</taxon>
    </lineage>
</organism>
<evidence type="ECO:0000256" key="3">
    <source>
        <dbReference type="ARBA" id="ARBA00022694"/>
    </source>
</evidence>
<evidence type="ECO:0000256" key="2">
    <source>
        <dbReference type="ARBA" id="ARBA00022679"/>
    </source>
</evidence>
<gene>
    <name evidence="8" type="ORF">GBAR_LOCUS8373</name>
</gene>
<dbReference type="AlphaFoldDB" id="A0AA35RN64"/>
<evidence type="ECO:0000313" key="8">
    <source>
        <dbReference type="EMBL" id="CAI8013127.1"/>
    </source>
</evidence>
<reference evidence="8" key="1">
    <citation type="submission" date="2023-03" db="EMBL/GenBank/DDBJ databases">
        <authorList>
            <person name="Steffen K."/>
            <person name="Cardenas P."/>
        </authorList>
    </citation>
    <scope>NUCLEOTIDE SEQUENCE</scope>
</reference>
<dbReference type="InterPro" id="IPR017860">
    <property type="entry name" value="Peptidase_M22_CS"/>
</dbReference>
<sequence length="131" mass="14573">MGKTTMFYFSTGGIVPMVAADLHRHNLQRVTDTALRESGLHLEDVDVVAVTVGPGLALCLQAGLEFVKSLAKTHNKPVMPVHHMAAHALMPRMEQELVICSLCVLFPYSILPVFRSHTWFCWCLEATVSWP</sequence>
<evidence type="ECO:0000256" key="1">
    <source>
        <dbReference type="ARBA" id="ARBA00012156"/>
    </source>
</evidence>
<keyword evidence="3" id="KW-0819">tRNA processing</keyword>
<dbReference type="Proteomes" id="UP001174909">
    <property type="component" value="Unassembled WGS sequence"/>
</dbReference>
<evidence type="ECO:0000256" key="5">
    <source>
        <dbReference type="ARBA" id="ARBA00023315"/>
    </source>
</evidence>